<evidence type="ECO:0000313" key="11">
    <source>
        <dbReference type="EMBL" id="MCJ8500803.1"/>
    </source>
</evidence>
<dbReference type="RefSeq" id="WP_246906299.1">
    <property type="nucleotide sequence ID" value="NZ_JALJRB010000008.1"/>
</dbReference>
<dbReference type="NCBIfam" id="TIGR00017">
    <property type="entry name" value="cmk"/>
    <property type="match status" value="1"/>
</dbReference>
<name>A0AA41UPU7_9BACT</name>
<comment type="catalytic activity">
    <reaction evidence="7 8">
        <text>CMP + ATP = CDP + ADP</text>
        <dbReference type="Rhea" id="RHEA:11600"/>
        <dbReference type="ChEBI" id="CHEBI:30616"/>
        <dbReference type="ChEBI" id="CHEBI:58069"/>
        <dbReference type="ChEBI" id="CHEBI:60377"/>
        <dbReference type="ChEBI" id="CHEBI:456216"/>
        <dbReference type="EC" id="2.7.4.25"/>
    </reaction>
</comment>
<comment type="similarity">
    <text evidence="1 8">Belongs to the cytidylate kinase family. Type 1 subfamily.</text>
</comment>
<evidence type="ECO:0000313" key="12">
    <source>
        <dbReference type="Proteomes" id="UP001165427"/>
    </source>
</evidence>
<feature type="domain" description="Cytidylate kinase" evidence="10">
    <location>
        <begin position="13"/>
        <end position="226"/>
    </location>
</feature>
<dbReference type="Gene3D" id="3.40.50.300">
    <property type="entry name" value="P-loop containing nucleotide triphosphate hydrolases"/>
    <property type="match status" value="1"/>
</dbReference>
<evidence type="ECO:0000256" key="3">
    <source>
        <dbReference type="ARBA" id="ARBA00022741"/>
    </source>
</evidence>
<evidence type="ECO:0000256" key="1">
    <source>
        <dbReference type="ARBA" id="ARBA00009427"/>
    </source>
</evidence>
<comment type="subcellular location">
    <subcellularLocation>
        <location evidence="8">Cytoplasm</location>
    </subcellularLocation>
</comment>
<keyword evidence="8" id="KW-0963">Cytoplasm</keyword>
<feature type="binding site" evidence="8">
    <location>
        <begin position="17"/>
        <end position="25"/>
    </location>
    <ligand>
        <name>ATP</name>
        <dbReference type="ChEBI" id="CHEBI:30616"/>
    </ligand>
</feature>
<dbReference type="InterPro" id="IPR027417">
    <property type="entry name" value="P-loop_NTPase"/>
</dbReference>
<dbReference type="EMBL" id="JALJRB010000008">
    <property type="protein sequence ID" value="MCJ8500803.1"/>
    <property type="molecule type" value="Genomic_DNA"/>
</dbReference>
<dbReference type="EC" id="2.7.4.25" evidence="8"/>
<evidence type="ECO:0000256" key="9">
    <source>
        <dbReference type="SAM" id="MobiDB-lite"/>
    </source>
</evidence>
<dbReference type="InterPro" id="IPR003136">
    <property type="entry name" value="Cytidylate_kin"/>
</dbReference>
<sequence length="229" mass="24660">MDSTNQRPSRLVVTIDGPAGSGKTTVSKMLAHRLGYRYLDTGALYRAVAVAAQQGGVDPADGAALAQLCQGIDLDLQEGGDGLRVLLNGEDITGRLRAPAISLLASTISARPVVRRFLLTTQRSIGAQKGLVAEGRDMGTVVFPEAEAKFFLDADPHVRACRRYEELQAGGDGPSLDSVEEQMVQRDRNDTTRSVAPLKPAVDSLRIDATHLTPEQVIARMMTHIESKR</sequence>
<comment type="catalytic activity">
    <reaction evidence="6 8">
        <text>dCMP + ATP = dCDP + ADP</text>
        <dbReference type="Rhea" id="RHEA:25094"/>
        <dbReference type="ChEBI" id="CHEBI:30616"/>
        <dbReference type="ChEBI" id="CHEBI:57566"/>
        <dbReference type="ChEBI" id="CHEBI:58593"/>
        <dbReference type="ChEBI" id="CHEBI:456216"/>
        <dbReference type="EC" id="2.7.4.25"/>
    </reaction>
</comment>
<dbReference type="Pfam" id="PF02224">
    <property type="entry name" value="Cytidylate_kin"/>
    <property type="match status" value="1"/>
</dbReference>
<dbReference type="AlphaFoldDB" id="A0AA41UPU7"/>
<keyword evidence="2 8" id="KW-0808">Transferase</keyword>
<protein>
    <recommendedName>
        <fullName evidence="8">Cytidylate kinase</fullName>
        <shortName evidence="8">CK</shortName>
        <ecNumber evidence="8">2.7.4.25</ecNumber>
    </recommendedName>
    <alternativeName>
        <fullName evidence="8">Cytidine monophosphate kinase</fullName>
        <shortName evidence="8">CMP kinase</shortName>
    </alternativeName>
</protein>
<dbReference type="HAMAP" id="MF_00238">
    <property type="entry name" value="Cytidyl_kinase_type1"/>
    <property type="match status" value="1"/>
</dbReference>
<dbReference type="SUPFAM" id="SSF52540">
    <property type="entry name" value="P-loop containing nucleoside triphosphate hydrolases"/>
    <property type="match status" value="1"/>
</dbReference>
<reference evidence="11" key="1">
    <citation type="submission" date="2022-04" db="EMBL/GenBank/DDBJ databases">
        <title>Desulfatitalea alkaliphila sp. nov., a novel anaerobic sulfate-reducing bacterium isolated from terrestrial mud volcano, Taman Peninsula, Russia.</title>
        <authorList>
            <person name="Khomyakova M.A."/>
            <person name="Merkel A.Y."/>
            <person name="Slobodkin A.I."/>
        </authorList>
    </citation>
    <scope>NUCLEOTIDE SEQUENCE</scope>
    <source>
        <strain evidence="11">M08but</strain>
    </source>
</reference>
<evidence type="ECO:0000259" key="10">
    <source>
        <dbReference type="Pfam" id="PF02224"/>
    </source>
</evidence>
<keyword evidence="4 8" id="KW-0418">Kinase</keyword>
<dbReference type="CDD" id="cd02020">
    <property type="entry name" value="CMPK"/>
    <property type="match status" value="1"/>
</dbReference>
<evidence type="ECO:0000256" key="4">
    <source>
        <dbReference type="ARBA" id="ARBA00022777"/>
    </source>
</evidence>
<comment type="caution">
    <text evidence="11">The sequence shown here is derived from an EMBL/GenBank/DDBJ whole genome shotgun (WGS) entry which is preliminary data.</text>
</comment>
<accession>A0AA41UPU7</accession>
<keyword evidence="3 8" id="KW-0547">Nucleotide-binding</keyword>
<evidence type="ECO:0000256" key="2">
    <source>
        <dbReference type="ARBA" id="ARBA00022679"/>
    </source>
</evidence>
<evidence type="ECO:0000256" key="7">
    <source>
        <dbReference type="ARBA" id="ARBA00048478"/>
    </source>
</evidence>
<organism evidence="11 12">
    <name type="scientific">Desulfatitalea alkaliphila</name>
    <dbReference type="NCBI Taxonomy" id="2929485"/>
    <lineage>
        <taxon>Bacteria</taxon>
        <taxon>Pseudomonadati</taxon>
        <taxon>Thermodesulfobacteriota</taxon>
        <taxon>Desulfobacteria</taxon>
        <taxon>Desulfobacterales</taxon>
        <taxon>Desulfosarcinaceae</taxon>
        <taxon>Desulfatitalea</taxon>
    </lineage>
</organism>
<gene>
    <name evidence="8 11" type="primary">cmk</name>
    <name evidence="11" type="ORF">MRX98_09495</name>
</gene>
<evidence type="ECO:0000256" key="8">
    <source>
        <dbReference type="HAMAP-Rule" id="MF_00238"/>
    </source>
</evidence>
<proteinExistence type="inferred from homology"/>
<dbReference type="GO" id="GO:0006220">
    <property type="term" value="P:pyrimidine nucleotide metabolic process"/>
    <property type="evidence" value="ECO:0007669"/>
    <property type="project" value="UniProtKB-UniRule"/>
</dbReference>
<dbReference type="GO" id="GO:0005524">
    <property type="term" value="F:ATP binding"/>
    <property type="evidence" value="ECO:0007669"/>
    <property type="project" value="UniProtKB-UniRule"/>
</dbReference>
<dbReference type="GO" id="GO:0005737">
    <property type="term" value="C:cytoplasm"/>
    <property type="evidence" value="ECO:0007669"/>
    <property type="project" value="UniProtKB-SubCell"/>
</dbReference>
<keyword evidence="5 8" id="KW-0067">ATP-binding</keyword>
<dbReference type="GO" id="GO:0036431">
    <property type="term" value="F:dCMP kinase activity"/>
    <property type="evidence" value="ECO:0007669"/>
    <property type="project" value="InterPro"/>
</dbReference>
<dbReference type="Proteomes" id="UP001165427">
    <property type="component" value="Unassembled WGS sequence"/>
</dbReference>
<dbReference type="InterPro" id="IPR011994">
    <property type="entry name" value="Cytidylate_kinase_dom"/>
</dbReference>
<keyword evidence="12" id="KW-1185">Reference proteome</keyword>
<feature type="region of interest" description="Disordered" evidence="9">
    <location>
        <begin position="169"/>
        <end position="197"/>
    </location>
</feature>
<evidence type="ECO:0000256" key="6">
    <source>
        <dbReference type="ARBA" id="ARBA00047615"/>
    </source>
</evidence>
<evidence type="ECO:0000256" key="5">
    <source>
        <dbReference type="ARBA" id="ARBA00022840"/>
    </source>
</evidence>